<comment type="caution">
    <text evidence="4">The sequence shown here is derived from an EMBL/GenBank/DDBJ whole genome shotgun (WGS) entry which is preliminary data.</text>
</comment>
<keyword evidence="5" id="KW-1185">Reference proteome</keyword>
<gene>
    <name evidence="4" type="ORF">WAK64_18730</name>
</gene>
<dbReference type="SUPFAM" id="SSF49899">
    <property type="entry name" value="Concanavalin A-like lectins/glucanases"/>
    <property type="match status" value="1"/>
</dbReference>
<sequence>MIKKAVTSITAACLIMSLTPGNIGKAAEKKEKVYHLKDSTLKNQTIKGDLLITPRAGKDITLENVTVLGTTLIKGKAPESVQLTDSQLETLSVRTSDHATKITVSGESEVQKTFLDANILLKENEITSEGFKDVKVSSSSIKTKKATLDGEFTSITTIGKKGKAQVELQGISDSLELKAFSDINLPFDGVVKELHVPKSGKGSIINGEGAVEAATLDSSIVFNGEETNDASSFVTPWSLVWNDEFNQTEIDRGKWTFDIGNGYIDGASGEFIPGWGNNEKQYYTDRPENAKTEDGKLVITAKKEDYEGYSYTSSRLKTKGLFSKAYGKFEMKASLPVGKGYWPAFWMLPEDDKYGGWAASGEIDILEVQGSNPYEAIGTLHYGEMWPNNKYTGAHYAFDNGSTVADEHVYSVEWEPGEIRWYVDGKLRQTQNNWYGKGPNTAANFAYPAPFDQPFHMLLNVAIGGNFDGDPTEETMFPQSMDVEYVRVYDLTGRPYQVPELPEVEAEPLPDGAKQPLEDGNLIYNNGFDQEWEEVDGVEGVANTDYWYFLALPDFGGKANMSIDQVDNKNYAKIDIQDAGRETYSVQLIQDASIGKGRYYKVSFDAKSSEPRPINVKVSGGADRGFATYSRSETFSLTDQMQSYETVFQMTEETDLAARLEFNVGLSTLPVWVGNVRVEEIAPIEVDTDASKLPLPDGNLLYNGTFDQGFPDRLLYWNLLNVEDADVVGVDPDERVFSATLSNETSDVQLVQKGIQLESESEYELSFDGMSESARDIQIEIRSKDGEVSYATETIPLTADWKNETMTFMMPDVMDLESQFIIHLGGSIHEVKLDNIELKKIAGPDNPSHIKNGTFDNGLDPWQSYIHFDAVASVQHENGEARMTIEEEGAEPWGIQFYQSNLLLEPGKEYTLSFEASSSANRSMEVTLENLEYVRYLSETVQLTENKTQYELTFIMPVREETSLKFLLGSTGEVLDAHDVVIDNVELK</sequence>
<dbReference type="RefSeq" id="WP_336588532.1">
    <property type="nucleotide sequence ID" value="NZ_JBBAXC010000019.1"/>
</dbReference>
<dbReference type="Proteomes" id="UP001312865">
    <property type="component" value="Unassembled WGS sequence"/>
</dbReference>
<dbReference type="InterPro" id="IPR003305">
    <property type="entry name" value="CenC_carb-bd"/>
</dbReference>
<dbReference type="PANTHER" id="PTHR10963">
    <property type="entry name" value="GLYCOSYL HYDROLASE-RELATED"/>
    <property type="match status" value="1"/>
</dbReference>
<name>A0ABU8HIC1_9BACI</name>
<organism evidence="4 5">
    <name type="scientific">Bacillus spongiae</name>
    <dbReference type="NCBI Taxonomy" id="2683610"/>
    <lineage>
        <taxon>Bacteria</taxon>
        <taxon>Bacillati</taxon>
        <taxon>Bacillota</taxon>
        <taxon>Bacilli</taxon>
        <taxon>Bacillales</taxon>
        <taxon>Bacillaceae</taxon>
        <taxon>Bacillus</taxon>
    </lineage>
</organism>
<dbReference type="EMBL" id="JBBAXC010000019">
    <property type="protein sequence ID" value="MEI5909090.1"/>
    <property type="molecule type" value="Genomic_DNA"/>
</dbReference>
<dbReference type="Gene3D" id="2.60.120.260">
    <property type="entry name" value="Galactose-binding domain-like"/>
    <property type="match status" value="3"/>
</dbReference>
<dbReference type="InterPro" id="IPR013320">
    <property type="entry name" value="ConA-like_dom_sf"/>
</dbReference>
<comment type="similarity">
    <text evidence="1">Belongs to the glycosyl hydrolase 16 family.</text>
</comment>
<protein>
    <submittedName>
        <fullName evidence="4">Carbohydrate binding domain-containing protein</fullName>
    </submittedName>
</protein>
<accession>A0ABU8HIC1</accession>
<dbReference type="InterPro" id="IPR008979">
    <property type="entry name" value="Galactose-bd-like_sf"/>
</dbReference>
<dbReference type="Pfam" id="PF00722">
    <property type="entry name" value="Glyco_hydro_16"/>
    <property type="match status" value="1"/>
</dbReference>
<evidence type="ECO:0000256" key="2">
    <source>
        <dbReference type="ARBA" id="ARBA00022801"/>
    </source>
</evidence>
<keyword evidence="2" id="KW-0378">Hydrolase</keyword>
<dbReference type="InterPro" id="IPR000757">
    <property type="entry name" value="Beta-glucanase-like"/>
</dbReference>
<evidence type="ECO:0000256" key="1">
    <source>
        <dbReference type="ARBA" id="ARBA00006865"/>
    </source>
</evidence>
<proteinExistence type="inferred from homology"/>
<dbReference type="PROSITE" id="PS51762">
    <property type="entry name" value="GH16_2"/>
    <property type="match status" value="1"/>
</dbReference>
<dbReference type="Gene3D" id="2.60.120.200">
    <property type="match status" value="1"/>
</dbReference>
<dbReference type="SUPFAM" id="SSF49785">
    <property type="entry name" value="Galactose-binding domain-like"/>
    <property type="match status" value="3"/>
</dbReference>
<evidence type="ECO:0000313" key="4">
    <source>
        <dbReference type="EMBL" id="MEI5909090.1"/>
    </source>
</evidence>
<feature type="domain" description="GH16" evidence="3">
    <location>
        <begin position="228"/>
        <end position="494"/>
    </location>
</feature>
<dbReference type="CDD" id="cd08023">
    <property type="entry name" value="GH16_laminarinase_like"/>
    <property type="match status" value="1"/>
</dbReference>
<reference evidence="4 5" key="1">
    <citation type="journal article" date="2018" name="J. Microbiol.">
        <title>Bacillus spongiae sp. nov., isolated from sponge of Jeju Island.</title>
        <authorList>
            <person name="Lee G.E."/>
            <person name="Im W.T."/>
            <person name="Park J.S."/>
        </authorList>
    </citation>
    <scope>NUCLEOTIDE SEQUENCE [LARGE SCALE GENOMIC DNA]</scope>
    <source>
        <strain evidence="4 5">135PIL107-10</strain>
    </source>
</reference>
<evidence type="ECO:0000259" key="3">
    <source>
        <dbReference type="PROSITE" id="PS51762"/>
    </source>
</evidence>
<evidence type="ECO:0000313" key="5">
    <source>
        <dbReference type="Proteomes" id="UP001312865"/>
    </source>
</evidence>
<dbReference type="InterPro" id="IPR050546">
    <property type="entry name" value="Glycosyl_Hydrlase_16"/>
</dbReference>
<dbReference type="Pfam" id="PF02018">
    <property type="entry name" value="CBM_4_9"/>
    <property type="match status" value="3"/>
</dbReference>
<dbReference type="PANTHER" id="PTHR10963:SF55">
    <property type="entry name" value="GLYCOSIDE HYDROLASE FAMILY 16 PROTEIN"/>
    <property type="match status" value="1"/>
</dbReference>